<feature type="transmembrane region" description="Helical" evidence="1">
    <location>
        <begin position="136"/>
        <end position="162"/>
    </location>
</feature>
<dbReference type="PANTHER" id="PTHR41983">
    <property type="entry name" value="SHORT-CHAIN FATTY ACID TRANSPORTER-RELATED"/>
    <property type="match status" value="1"/>
</dbReference>
<comment type="caution">
    <text evidence="2">The sequence shown here is derived from an EMBL/GenBank/DDBJ whole genome shotgun (WGS) entry which is preliminary data.</text>
</comment>
<protein>
    <submittedName>
        <fullName evidence="2">Short-chain fatty acid transporter</fullName>
    </submittedName>
</protein>
<sequence>MMKALSNFFTALVQRFLPDPFVFALILTIVLFLSGVIFTHHSPIDMVEFWGSGFWNLLAFAMQMSLVLVTGHALASSPLIKKWMVKLAGVAKTPVQGVILVVVGSGIACFINWGFGLIVGALFAKEVAKRIPGSDYRFLIACAYIGFLTWHGGLSGSVPLVAATPGNPMEKTAGLIPLTHTIFTSYNLFITLALLIVLPIMAKMMMPTGKDVIGIDPKLLTEDEVSAAIATAPVDTKKTFAVSMENSRLLSLVISVLGYSYIVYYIVQNGFKIDINTVNLLFFTTGLLLHGTPLSYMNAVSNAAKGTAGILIQFPFYAGIQGMMELSGLGGMITNAFISISNPSTFPFFAFLSSGFVNFFVPSGGGHWVVQGPFIMPAAKELGVDSGVAAMAIAYGEAWMNMAQPFWALPALAIAGLGARDIMGYCVTTLLVSGVIFAVGLSFF</sequence>
<dbReference type="GO" id="GO:0005886">
    <property type="term" value="C:plasma membrane"/>
    <property type="evidence" value="ECO:0007669"/>
    <property type="project" value="TreeGrafter"/>
</dbReference>
<evidence type="ECO:0000313" key="3">
    <source>
        <dbReference type="Proteomes" id="UP000054099"/>
    </source>
</evidence>
<feature type="transmembrane region" description="Helical" evidence="1">
    <location>
        <begin position="382"/>
        <end position="402"/>
    </location>
</feature>
<accession>A0A0V8J7U8</accession>
<dbReference type="PANTHER" id="PTHR41983:SF2">
    <property type="entry name" value="SHORT-CHAIN FATTY ACID TRANSPORTER-RELATED"/>
    <property type="match status" value="1"/>
</dbReference>
<feature type="transmembrane region" description="Helical" evidence="1">
    <location>
        <begin position="95"/>
        <end position="124"/>
    </location>
</feature>
<proteinExistence type="predicted"/>
<name>A0A0V8J7U8_9BACL</name>
<gene>
    <name evidence="2" type="ORF">AS030_10655</name>
</gene>
<dbReference type="NCBIfam" id="TIGR00366">
    <property type="entry name" value="TIGR00366 family protein"/>
    <property type="match status" value="1"/>
</dbReference>
<reference evidence="2 3" key="1">
    <citation type="journal article" date="2014" name="Antonie Van Leeuwenhoek">
        <title>Fictibacillus enclensis sp. nov., isolated from marine sediment.</title>
        <authorList>
            <person name="Dastager S.G."/>
            <person name="Mawlankar R."/>
            <person name="Srinivasan K."/>
            <person name="Tang S.K."/>
            <person name="Lee J.C."/>
            <person name="Ramana V.V."/>
            <person name="Shouche Y.S."/>
        </authorList>
    </citation>
    <scope>NUCLEOTIDE SEQUENCE [LARGE SCALE GENOMIC DNA]</scope>
    <source>
        <strain evidence="2 3">NIO-1003</strain>
    </source>
</reference>
<dbReference type="AlphaFoldDB" id="A0A0V8J7U8"/>
<dbReference type="Pfam" id="PF02667">
    <property type="entry name" value="SCFA_trans"/>
    <property type="match status" value="1"/>
</dbReference>
<dbReference type="InterPro" id="IPR006160">
    <property type="entry name" value="SCFA_transpt_AtoE"/>
</dbReference>
<feature type="transmembrane region" description="Helical" evidence="1">
    <location>
        <begin position="279"/>
        <end position="296"/>
    </location>
</feature>
<keyword evidence="3" id="KW-1185">Reference proteome</keyword>
<dbReference type="EMBL" id="LNQN01000002">
    <property type="protein sequence ID" value="KSU83045.1"/>
    <property type="molecule type" value="Genomic_DNA"/>
</dbReference>
<organism evidence="2 3">
    <name type="scientific">Fictibacillus enclensis</name>
    <dbReference type="NCBI Taxonomy" id="1017270"/>
    <lineage>
        <taxon>Bacteria</taxon>
        <taxon>Bacillati</taxon>
        <taxon>Bacillota</taxon>
        <taxon>Bacilli</taxon>
        <taxon>Bacillales</taxon>
        <taxon>Fictibacillaceae</taxon>
        <taxon>Fictibacillus</taxon>
    </lineage>
</organism>
<keyword evidence="1" id="KW-0472">Membrane</keyword>
<feature type="transmembrane region" description="Helical" evidence="1">
    <location>
        <begin position="20"/>
        <end position="41"/>
    </location>
</feature>
<dbReference type="Proteomes" id="UP000054099">
    <property type="component" value="Unassembled WGS sequence"/>
</dbReference>
<feature type="transmembrane region" description="Helical" evidence="1">
    <location>
        <begin position="346"/>
        <end position="370"/>
    </location>
</feature>
<evidence type="ECO:0000256" key="1">
    <source>
        <dbReference type="SAM" id="Phobius"/>
    </source>
</evidence>
<evidence type="ECO:0000313" key="2">
    <source>
        <dbReference type="EMBL" id="KSU83045.1"/>
    </source>
</evidence>
<keyword evidence="1" id="KW-0812">Transmembrane</keyword>
<feature type="transmembrane region" description="Helical" evidence="1">
    <location>
        <begin position="422"/>
        <end position="443"/>
    </location>
</feature>
<dbReference type="InterPro" id="IPR006161">
    <property type="entry name" value="CHP00366"/>
</dbReference>
<feature type="transmembrane region" description="Helical" evidence="1">
    <location>
        <begin position="249"/>
        <end position="267"/>
    </location>
</feature>
<keyword evidence="1" id="KW-1133">Transmembrane helix</keyword>
<feature type="transmembrane region" description="Helical" evidence="1">
    <location>
        <begin position="316"/>
        <end position="340"/>
    </location>
</feature>
<feature type="transmembrane region" description="Helical" evidence="1">
    <location>
        <begin position="53"/>
        <end position="75"/>
    </location>
</feature>
<feature type="transmembrane region" description="Helical" evidence="1">
    <location>
        <begin position="182"/>
        <end position="202"/>
    </location>
</feature>